<evidence type="ECO:0000313" key="4">
    <source>
        <dbReference type="Proteomes" id="UP000184357"/>
    </source>
</evidence>
<feature type="transmembrane region" description="Helical" evidence="1">
    <location>
        <begin position="39"/>
        <end position="57"/>
    </location>
</feature>
<proteinExistence type="predicted"/>
<dbReference type="Pfam" id="PF25939">
    <property type="entry name" value="DUF7982"/>
    <property type="match status" value="1"/>
</dbReference>
<dbReference type="STRING" id="43928.SAMN05443636_0853"/>
<evidence type="ECO:0000313" key="3">
    <source>
        <dbReference type="EMBL" id="SHG71095.1"/>
    </source>
</evidence>
<evidence type="ECO:0000259" key="2">
    <source>
        <dbReference type="Pfam" id="PF25939"/>
    </source>
</evidence>
<feature type="transmembrane region" description="Helical" evidence="1">
    <location>
        <begin position="12"/>
        <end position="33"/>
    </location>
</feature>
<dbReference type="InterPro" id="IPR058288">
    <property type="entry name" value="DUF7982"/>
</dbReference>
<keyword evidence="1" id="KW-0812">Transmembrane</keyword>
<keyword evidence="1" id="KW-0472">Membrane</keyword>
<protein>
    <recommendedName>
        <fullName evidence="2">DUF7982 domain-containing protein</fullName>
    </recommendedName>
</protein>
<keyword evidence="1" id="KW-1133">Transmembrane helix</keyword>
<organism evidence="3 4">
    <name type="scientific">Halobaculum gomorrense</name>
    <dbReference type="NCBI Taxonomy" id="43928"/>
    <lineage>
        <taxon>Archaea</taxon>
        <taxon>Methanobacteriati</taxon>
        <taxon>Methanobacteriota</taxon>
        <taxon>Stenosarchaea group</taxon>
        <taxon>Halobacteria</taxon>
        <taxon>Halobacteriales</taxon>
        <taxon>Haloferacaceae</taxon>
        <taxon>Halobaculum</taxon>
    </lineage>
</organism>
<dbReference type="EMBL" id="FQWV01000002">
    <property type="protein sequence ID" value="SHG71095.1"/>
    <property type="molecule type" value="Genomic_DNA"/>
</dbReference>
<dbReference type="AlphaFoldDB" id="A0A1M5M1G1"/>
<sequence>MASRRERLLAQASSLQVALGFLTVLSLLAAVVLAEQRTLLLAVAAVCLLFVVFDYAMRGSEHSLSAAAMTAQADLIADIERELHLDSDGWYVPTEGGTVRRWHPSTEVSATYPPDPLPTGAFHDDEIAGVSMPTIGWALLEQTDAELPSEQASTAIEEALTICRRTGLVTAWETEARTTGHHSESVFNIRLTCSGSLPGDEGSDPALSLLGTAIAGIAASPVRLTVTDAEQRRRVVRIRVLSGERTAASA</sequence>
<dbReference type="Proteomes" id="UP000184357">
    <property type="component" value="Unassembled WGS sequence"/>
</dbReference>
<keyword evidence="4" id="KW-1185">Reference proteome</keyword>
<feature type="domain" description="DUF7982" evidence="2">
    <location>
        <begin position="15"/>
        <end position="238"/>
    </location>
</feature>
<accession>A0A1M5M1G1</accession>
<gene>
    <name evidence="3" type="ORF">SAMN05443636_0853</name>
</gene>
<name>A0A1M5M1G1_9EURY</name>
<evidence type="ECO:0000256" key="1">
    <source>
        <dbReference type="SAM" id="Phobius"/>
    </source>
</evidence>
<reference evidence="3 4" key="1">
    <citation type="submission" date="2016-11" db="EMBL/GenBank/DDBJ databases">
        <authorList>
            <person name="Jaros S."/>
            <person name="Januszkiewicz K."/>
            <person name="Wedrychowicz H."/>
        </authorList>
    </citation>
    <scope>NUCLEOTIDE SEQUENCE [LARGE SCALE GENOMIC DNA]</scope>
    <source>
        <strain evidence="3 4">DSM 9297</strain>
    </source>
</reference>